<protein>
    <recommendedName>
        <fullName evidence="3">Protein kinase domain-containing protein</fullName>
    </recommendedName>
</protein>
<comment type="caution">
    <text evidence="4">The sequence shown here is derived from an EMBL/GenBank/DDBJ whole genome shotgun (WGS) entry which is preliminary data.</text>
</comment>
<proteinExistence type="inferred from homology"/>
<keyword evidence="5" id="KW-1185">Reference proteome</keyword>
<dbReference type="PANTHER" id="PTHR43173">
    <property type="entry name" value="ABC1 FAMILY PROTEIN"/>
    <property type="match status" value="1"/>
</dbReference>
<evidence type="ECO:0000313" key="5">
    <source>
        <dbReference type="Proteomes" id="UP000279259"/>
    </source>
</evidence>
<dbReference type="InterPro" id="IPR011009">
    <property type="entry name" value="Kinase-like_dom_sf"/>
</dbReference>
<gene>
    <name evidence="4" type="ORF">EHS25_000561</name>
</gene>
<feature type="region of interest" description="Disordered" evidence="2">
    <location>
        <begin position="34"/>
        <end position="65"/>
    </location>
</feature>
<dbReference type="EMBL" id="RSCD01000001">
    <property type="protein sequence ID" value="RSH95469.1"/>
    <property type="molecule type" value="Genomic_DNA"/>
</dbReference>
<dbReference type="STRING" id="1890683.A0A427YWK8"/>
<dbReference type="Proteomes" id="UP000279259">
    <property type="component" value="Unassembled WGS sequence"/>
</dbReference>
<dbReference type="Pfam" id="PF03109">
    <property type="entry name" value="ABC1"/>
    <property type="match status" value="1"/>
</dbReference>
<dbReference type="OrthoDB" id="427480at2759"/>
<dbReference type="AlphaFoldDB" id="A0A427YWK8"/>
<accession>A0A427YWK8</accession>
<dbReference type="InterPro" id="IPR051130">
    <property type="entry name" value="Mito_struct-func_regulator"/>
</dbReference>
<dbReference type="SMART" id="SM00220">
    <property type="entry name" value="S_TKc"/>
    <property type="match status" value="1"/>
</dbReference>
<dbReference type="SUPFAM" id="SSF56112">
    <property type="entry name" value="Protein kinase-like (PK-like)"/>
    <property type="match status" value="1"/>
</dbReference>
<name>A0A427YWK8_9TREE</name>
<evidence type="ECO:0000259" key="3">
    <source>
        <dbReference type="SMART" id="SM00220"/>
    </source>
</evidence>
<dbReference type="PANTHER" id="PTHR43173:SF37">
    <property type="entry name" value="ABC1 FAMILY PROTEIN C10F6.14C"/>
    <property type="match status" value="1"/>
</dbReference>
<sequence length="595" mass="67996">MPSRIPFPFRHPLPGSPNFNFHFHPNLRPRVVRPQTSSFASSSSSSSSLSASASSASSARAPPRPPRSRLFVWARRGVVLGLLGTGAYLYDRQFNASAITRSLRTGYIGILCTIDYKINFNPRNADKIEALHERVARRLKWVIDTNQGLYLKLGQALGLQAALLPKPYREAFQHVFDRAPAVDYAEVEGRKNERAHPIPKVFLQDLGLNPHDLFESFSHEPLASASIAQVHKAVLSPRKGGEGETGKVVAVKVQKPAIRKQMEWDLFSYRTLMWLTEKLFDMPMYFVADYVSSQMRLETSFTNEARNARRCAELLAQTPELRDDVYVPRVYGEDEGCKESDRVMVMEWIDGCRLNDQKAIEGMGLNLREVMDLAISTISAMTFSWGFVHCDPHPGNILVRKHPTKRGRPQIVLIDHGLYITLPQKFREEYCTLWRSLFVLDVPTIESIARKWGIALDANMFASAILLRPFQVRKNRQQKEEKPELSQYEQQVELKRRMKTMLENEQLIPRELIFLTRCQRMMQANNQLLGSPSSRVNLTAKWAAIGYTGTLTGSRSLHVVGMRTWLRDHWDAMIFRLTLAIIDLAFWATRIKQLL</sequence>
<dbReference type="GO" id="GO:0004672">
    <property type="term" value="F:protein kinase activity"/>
    <property type="evidence" value="ECO:0007669"/>
    <property type="project" value="InterPro"/>
</dbReference>
<feature type="compositionally biased region" description="Low complexity" evidence="2">
    <location>
        <begin position="37"/>
        <end position="61"/>
    </location>
</feature>
<evidence type="ECO:0000256" key="2">
    <source>
        <dbReference type="SAM" id="MobiDB-lite"/>
    </source>
</evidence>
<dbReference type="InterPro" id="IPR045307">
    <property type="entry name" value="ADCK1_dom"/>
</dbReference>
<evidence type="ECO:0000256" key="1">
    <source>
        <dbReference type="ARBA" id="ARBA00009670"/>
    </source>
</evidence>
<reference evidence="4 5" key="1">
    <citation type="submission" date="2018-11" db="EMBL/GenBank/DDBJ databases">
        <title>Genome sequence of Saitozyma podzolica DSM 27192.</title>
        <authorList>
            <person name="Aliyu H."/>
            <person name="Gorte O."/>
            <person name="Ochsenreither K."/>
        </authorList>
    </citation>
    <scope>NUCLEOTIDE SEQUENCE [LARGE SCALE GENOMIC DNA]</scope>
    <source>
        <strain evidence="4 5">DSM 27192</strain>
    </source>
</reference>
<evidence type="ECO:0000313" key="4">
    <source>
        <dbReference type="EMBL" id="RSH95469.1"/>
    </source>
</evidence>
<dbReference type="Gene3D" id="1.10.510.10">
    <property type="entry name" value="Transferase(Phosphotransferase) domain 1"/>
    <property type="match status" value="1"/>
</dbReference>
<dbReference type="InterPro" id="IPR004147">
    <property type="entry name" value="ABC1_dom"/>
</dbReference>
<dbReference type="GO" id="GO:0005524">
    <property type="term" value="F:ATP binding"/>
    <property type="evidence" value="ECO:0007669"/>
    <property type="project" value="InterPro"/>
</dbReference>
<comment type="similarity">
    <text evidence="1">Belongs to the protein kinase superfamily. ADCK protein kinase family.</text>
</comment>
<feature type="domain" description="Protein kinase" evidence="3">
    <location>
        <begin position="216"/>
        <end position="534"/>
    </location>
</feature>
<dbReference type="CDD" id="cd13969">
    <property type="entry name" value="ADCK1-like"/>
    <property type="match status" value="1"/>
</dbReference>
<organism evidence="4 5">
    <name type="scientific">Saitozyma podzolica</name>
    <dbReference type="NCBI Taxonomy" id="1890683"/>
    <lineage>
        <taxon>Eukaryota</taxon>
        <taxon>Fungi</taxon>
        <taxon>Dikarya</taxon>
        <taxon>Basidiomycota</taxon>
        <taxon>Agaricomycotina</taxon>
        <taxon>Tremellomycetes</taxon>
        <taxon>Tremellales</taxon>
        <taxon>Trimorphomycetaceae</taxon>
        <taxon>Saitozyma</taxon>
    </lineage>
</organism>
<dbReference type="InterPro" id="IPR000719">
    <property type="entry name" value="Prot_kinase_dom"/>
</dbReference>